<comment type="caution">
    <text evidence="1">The sequence shown here is derived from an EMBL/GenBank/DDBJ whole genome shotgun (WGS) entry which is preliminary data.</text>
</comment>
<evidence type="ECO:0000313" key="1">
    <source>
        <dbReference type="EMBL" id="GAG86712.1"/>
    </source>
</evidence>
<organism evidence="1">
    <name type="scientific">marine sediment metagenome</name>
    <dbReference type="NCBI Taxonomy" id="412755"/>
    <lineage>
        <taxon>unclassified sequences</taxon>
        <taxon>metagenomes</taxon>
        <taxon>ecological metagenomes</taxon>
    </lineage>
</organism>
<name>X1C027_9ZZZZ</name>
<sequence>IYDASVPTFLTHSFRTYYNHRDKKDEEKFGSLI</sequence>
<protein>
    <submittedName>
        <fullName evidence="1">Uncharacterized protein</fullName>
    </submittedName>
</protein>
<dbReference type="AlphaFoldDB" id="X1C027"/>
<proteinExistence type="predicted"/>
<gene>
    <name evidence="1" type="ORF">S01H4_28585</name>
</gene>
<reference evidence="1" key="1">
    <citation type="journal article" date="2014" name="Front. Microbiol.">
        <title>High frequency of phylogenetically diverse reductive dehalogenase-homologous genes in deep subseafloor sedimentary metagenomes.</title>
        <authorList>
            <person name="Kawai M."/>
            <person name="Futagami T."/>
            <person name="Toyoda A."/>
            <person name="Takaki Y."/>
            <person name="Nishi S."/>
            <person name="Hori S."/>
            <person name="Arai W."/>
            <person name="Tsubouchi T."/>
            <person name="Morono Y."/>
            <person name="Uchiyama I."/>
            <person name="Ito T."/>
            <person name="Fujiyama A."/>
            <person name="Inagaki F."/>
            <person name="Takami H."/>
        </authorList>
    </citation>
    <scope>NUCLEOTIDE SEQUENCE</scope>
    <source>
        <strain evidence="1">Expedition CK06-06</strain>
    </source>
</reference>
<dbReference type="EMBL" id="BART01014261">
    <property type="protein sequence ID" value="GAG86712.1"/>
    <property type="molecule type" value="Genomic_DNA"/>
</dbReference>
<accession>X1C027</accession>
<feature type="non-terminal residue" evidence="1">
    <location>
        <position position="1"/>
    </location>
</feature>